<protein>
    <recommendedName>
        <fullName evidence="5 6">Multifunctional fusion protein</fullName>
    </recommendedName>
    <domain>
        <recommendedName>
            <fullName evidence="6">UDP-N-acetylmuramoyl-tripeptide--D-alanyl-D-alanine ligase</fullName>
            <ecNumber evidence="6">6.3.2.10</ecNumber>
        </recommendedName>
        <alternativeName>
            <fullName evidence="6">D-alanyl-D-alanine-adding enzyme</fullName>
        </alternativeName>
    </domain>
    <domain>
        <recommendedName>
            <fullName evidence="5">Alanine racemase</fullName>
            <ecNumber evidence="5">5.1.1.1</ecNumber>
        </recommendedName>
    </domain>
</protein>
<comment type="subcellular location">
    <subcellularLocation>
        <location evidence="6">Cytoplasm</location>
    </subcellularLocation>
</comment>
<dbReference type="Gene3D" id="3.40.1190.10">
    <property type="entry name" value="Mur-like, catalytic domain"/>
    <property type="match status" value="1"/>
</dbReference>
<dbReference type="Pfam" id="PF00842">
    <property type="entry name" value="Ala_racemase_C"/>
    <property type="match status" value="1"/>
</dbReference>
<proteinExistence type="inferred from homology"/>
<evidence type="ECO:0000256" key="2">
    <source>
        <dbReference type="ARBA" id="ARBA00001933"/>
    </source>
</evidence>
<dbReference type="AlphaFoldDB" id="A0A401ZWW4"/>
<comment type="catalytic activity">
    <reaction evidence="1 5">
        <text>L-alanine = D-alanine</text>
        <dbReference type="Rhea" id="RHEA:20249"/>
        <dbReference type="ChEBI" id="CHEBI:57416"/>
        <dbReference type="ChEBI" id="CHEBI:57972"/>
        <dbReference type="EC" id="5.1.1.1"/>
    </reaction>
</comment>
<dbReference type="SUPFAM" id="SSF50621">
    <property type="entry name" value="Alanine racemase C-terminal domain-like"/>
    <property type="match status" value="1"/>
</dbReference>
<evidence type="ECO:0000256" key="7">
    <source>
        <dbReference type="PIRSR" id="PIRSR600821-50"/>
    </source>
</evidence>
<dbReference type="SUPFAM" id="SSF53623">
    <property type="entry name" value="MurD-like peptide ligases, catalytic domain"/>
    <property type="match status" value="1"/>
</dbReference>
<feature type="binding site" evidence="5 8">
    <location>
        <position position="821"/>
    </location>
    <ligand>
        <name>substrate</name>
    </ligand>
</feature>
<comment type="catalytic activity">
    <reaction evidence="6">
        <text>D-alanyl-D-alanine + UDP-N-acetyl-alpha-D-muramoyl-L-alanyl-gamma-D-glutamyl-meso-2,6-diaminopimelate + ATP = UDP-N-acetyl-alpha-D-muramoyl-L-alanyl-gamma-D-glutamyl-meso-2,6-diaminopimeloyl-D-alanyl-D-alanine + ADP + phosphate + H(+)</text>
        <dbReference type="Rhea" id="RHEA:28374"/>
        <dbReference type="ChEBI" id="CHEBI:15378"/>
        <dbReference type="ChEBI" id="CHEBI:30616"/>
        <dbReference type="ChEBI" id="CHEBI:43474"/>
        <dbReference type="ChEBI" id="CHEBI:57822"/>
        <dbReference type="ChEBI" id="CHEBI:61386"/>
        <dbReference type="ChEBI" id="CHEBI:83905"/>
        <dbReference type="ChEBI" id="CHEBI:456216"/>
        <dbReference type="EC" id="6.3.2.10"/>
    </reaction>
</comment>
<feature type="active site" description="Proton acceptor; specific for D-alanine" evidence="5">
    <location>
        <position position="543"/>
    </location>
</feature>
<name>A0A401ZWW4_9CHLR</name>
<dbReference type="PRINTS" id="PR00992">
    <property type="entry name" value="ALARACEMASE"/>
</dbReference>
<dbReference type="NCBIfam" id="TIGR01143">
    <property type="entry name" value="murF"/>
    <property type="match status" value="1"/>
</dbReference>
<feature type="domain" description="Alanine racemase C-terminal" evidence="9">
    <location>
        <begin position="752"/>
        <end position="879"/>
    </location>
</feature>
<evidence type="ECO:0000256" key="3">
    <source>
        <dbReference type="ARBA" id="ARBA00022898"/>
    </source>
</evidence>
<dbReference type="GO" id="GO:0030632">
    <property type="term" value="P:D-alanine biosynthetic process"/>
    <property type="evidence" value="ECO:0007669"/>
    <property type="project" value="UniProtKB-UniRule"/>
</dbReference>
<dbReference type="UniPathway" id="UPA00042">
    <property type="reaction ID" value="UER00497"/>
</dbReference>
<keyword evidence="6" id="KW-0573">Peptidoglycan synthesis</keyword>
<feature type="binding site" evidence="5 8">
    <location>
        <position position="641"/>
    </location>
    <ligand>
        <name>substrate</name>
    </ligand>
</feature>
<dbReference type="SMART" id="SM01005">
    <property type="entry name" value="Ala_racemase_C"/>
    <property type="match status" value="1"/>
</dbReference>
<dbReference type="PANTHER" id="PTHR30511">
    <property type="entry name" value="ALANINE RACEMASE"/>
    <property type="match status" value="1"/>
</dbReference>
<dbReference type="CDD" id="cd00430">
    <property type="entry name" value="PLPDE_III_AR"/>
    <property type="match status" value="1"/>
</dbReference>
<dbReference type="InterPro" id="IPR011079">
    <property type="entry name" value="Ala_racemase_C"/>
</dbReference>
<dbReference type="Gene3D" id="3.90.190.20">
    <property type="entry name" value="Mur ligase, C-terminal domain"/>
    <property type="match status" value="1"/>
</dbReference>
<dbReference type="Gene3D" id="3.40.1390.10">
    <property type="entry name" value="MurE/MurF, N-terminal domain"/>
    <property type="match status" value="1"/>
</dbReference>
<keyword evidence="6" id="KW-0132">Cell division</keyword>
<dbReference type="SUPFAM" id="SSF63418">
    <property type="entry name" value="MurE/MurF N-terminal domain"/>
    <property type="match status" value="1"/>
</dbReference>
<comment type="pathway">
    <text evidence="5">Amino-acid biosynthesis; D-alanine biosynthesis; D-alanine from L-alanine: step 1/1.</text>
</comment>
<keyword evidence="6" id="KW-0133">Cell shape</keyword>
<dbReference type="InterPro" id="IPR000821">
    <property type="entry name" value="Ala_racemase"/>
</dbReference>
<reference evidence="11" key="1">
    <citation type="submission" date="2018-12" db="EMBL/GenBank/DDBJ databases">
        <title>Tengunoibacter tsumagoiensis gen. nov., sp. nov., Dictyobacter kobayashii sp. nov., D. alpinus sp. nov., and D. joshuensis sp. nov. and description of Dictyobacteraceae fam. nov. within the order Ktedonobacterales isolated from Tengu-no-mugimeshi.</title>
        <authorList>
            <person name="Wang C.M."/>
            <person name="Zheng Y."/>
            <person name="Sakai Y."/>
            <person name="Toyoda A."/>
            <person name="Minakuchi Y."/>
            <person name="Abe K."/>
            <person name="Yokota A."/>
            <person name="Yabe S."/>
        </authorList>
    </citation>
    <scope>NUCLEOTIDE SEQUENCE [LARGE SCALE GENOMIC DNA]</scope>
    <source>
        <strain evidence="11">Uno3</strain>
    </source>
</reference>
<dbReference type="InterPro" id="IPR001608">
    <property type="entry name" value="Ala_racemase_N"/>
</dbReference>
<dbReference type="InterPro" id="IPR035911">
    <property type="entry name" value="MurE/MurF_N"/>
</dbReference>
<keyword evidence="3 5" id="KW-0663">Pyridoxal phosphate</keyword>
<dbReference type="InterPro" id="IPR036615">
    <property type="entry name" value="Mur_ligase_C_dom_sf"/>
</dbReference>
<keyword evidence="4 5" id="KW-0413">Isomerase</keyword>
<dbReference type="InterPro" id="IPR029066">
    <property type="entry name" value="PLP-binding_barrel"/>
</dbReference>
<evidence type="ECO:0000259" key="9">
    <source>
        <dbReference type="SMART" id="SM01005"/>
    </source>
</evidence>
<comment type="cofactor">
    <cofactor evidence="2 5 7">
        <name>pyridoxal 5'-phosphate</name>
        <dbReference type="ChEBI" id="CHEBI:597326"/>
    </cofactor>
</comment>
<dbReference type="EMBL" id="BIFR01000001">
    <property type="protein sequence ID" value="GCE11353.1"/>
    <property type="molecule type" value="Genomic_DNA"/>
</dbReference>
<evidence type="ECO:0000313" key="11">
    <source>
        <dbReference type="Proteomes" id="UP000287352"/>
    </source>
</evidence>
<dbReference type="GO" id="GO:0008360">
    <property type="term" value="P:regulation of cell shape"/>
    <property type="evidence" value="ECO:0007669"/>
    <property type="project" value="UniProtKB-KW"/>
</dbReference>
<dbReference type="SUPFAM" id="SSF51419">
    <property type="entry name" value="PLP-binding barrel"/>
    <property type="match status" value="1"/>
</dbReference>
<dbReference type="EC" id="5.1.1.1" evidence="5"/>
<dbReference type="HAMAP" id="MF_02019">
    <property type="entry name" value="MurF"/>
    <property type="match status" value="1"/>
</dbReference>
<comment type="similarity">
    <text evidence="6">Belongs to the MurCDEF family. MurF subfamily.</text>
</comment>
<dbReference type="Pfam" id="PF02875">
    <property type="entry name" value="Mur_ligase_C"/>
    <property type="match status" value="1"/>
</dbReference>
<keyword evidence="6" id="KW-0131">Cell cycle</keyword>
<dbReference type="GO" id="GO:0051301">
    <property type="term" value="P:cell division"/>
    <property type="evidence" value="ECO:0007669"/>
    <property type="project" value="UniProtKB-KW"/>
</dbReference>
<feature type="active site" description="Proton acceptor; specific for L-alanine" evidence="5">
    <location>
        <position position="773"/>
    </location>
</feature>
<keyword evidence="6" id="KW-0963">Cytoplasm</keyword>
<dbReference type="GO" id="GO:0047480">
    <property type="term" value="F:UDP-N-acetylmuramoyl-tripeptide-D-alanyl-D-alanine ligase activity"/>
    <property type="evidence" value="ECO:0007669"/>
    <property type="project" value="UniProtKB-UniRule"/>
</dbReference>
<dbReference type="InterPro" id="IPR005863">
    <property type="entry name" value="UDP-N-AcMur_synth"/>
</dbReference>
<evidence type="ECO:0000256" key="6">
    <source>
        <dbReference type="HAMAP-Rule" id="MF_02019"/>
    </source>
</evidence>
<evidence type="ECO:0000256" key="4">
    <source>
        <dbReference type="ARBA" id="ARBA00023235"/>
    </source>
</evidence>
<dbReference type="Proteomes" id="UP000287352">
    <property type="component" value="Unassembled WGS sequence"/>
</dbReference>
<keyword evidence="11" id="KW-1185">Reference proteome</keyword>
<dbReference type="HAMAP" id="MF_01201">
    <property type="entry name" value="Ala_racemase"/>
    <property type="match status" value="1"/>
</dbReference>
<keyword evidence="6" id="KW-0067">ATP-binding</keyword>
<accession>A0A401ZWW4</accession>
<dbReference type="InterPro" id="IPR009006">
    <property type="entry name" value="Ala_racemase/Decarboxylase_C"/>
</dbReference>
<dbReference type="Gene3D" id="3.20.20.10">
    <property type="entry name" value="Alanine racemase"/>
    <property type="match status" value="1"/>
</dbReference>
<keyword evidence="6" id="KW-0547">Nucleotide-binding</keyword>
<comment type="caution">
    <text evidence="10">The sequence shown here is derived from an EMBL/GenBank/DDBJ whole genome shotgun (WGS) entry which is preliminary data.</text>
</comment>
<dbReference type="GO" id="GO:0005829">
    <property type="term" value="C:cytosol"/>
    <property type="evidence" value="ECO:0007669"/>
    <property type="project" value="TreeGrafter"/>
</dbReference>
<dbReference type="PANTHER" id="PTHR30511:SF0">
    <property type="entry name" value="ALANINE RACEMASE, CATABOLIC-RELATED"/>
    <property type="match status" value="1"/>
</dbReference>
<dbReference type="GO" id="GO:0009252">
    <property type="term" value="P:peptidoglycan biosynthetic process"/>
    <property type="evidence" value="ECO:0007669"/>
    <property type="project" value="UniProtKB-UniRule"/>
</dbReference>
<feature type="modified residue" description="N6-(pyridoxal phosphate)lysine" evidence="5 7">
    <location>
        <position position="543"/>
    </location>
</feature>
<dbReference type="GO" id="GO:0005524">
    <property type="term" value="F:ATP binding"/>
    <property type="evidence" value="ECO:0007669"/>
    <property type="project" value="UniProtKB-UniRule"/>
</dbReference>
<dbReference type="GO" id="GO:0030170">
    <property type="term" value="F:pyridoxal phosphate binding"/>
    <property type="evidence" value="ECO:0007669"/>
    <property type="project" value="UniProtKB-UniRule"/>
</dbReference>
<dbReference type="InterPro" id="IPR013221">
    <property type="entry name" value="Mur_ligase_cen"/>
</dbReference>
<dbReference type="SUPFAM" id="SSF53244">
    <property type="entry name" value="MurD-like peptide ligases, peptide-binding domain"/>
    <property type="match status" value="1"/>
</dbReference>
<evidence type="ECO:0000256" key="5">
    <source>
        <dbReference type="HAMAP-Rule" id="MF_01201"/>
    </source>
</evidence>
<dbReference type="Pfam" id="PF01168">
    <property type="entry name" value="Ala_racemase_N"/>
    <property type="match status" value="1"/>
</dbReference>
<organism evidence="10 11">
    <name type="scientific">Tengunoibacter tsumagoiensis</name>
    <dbReference type="NCBI Taxonomy" id="2014871"/>
    <lineage>
        <taxon>Bacteria</taxon>
        <taxon>Bacillati</taxon>
        <taxon>Chloroflexota</taxon>
        <taxon>Ktedonobacteria</taxon>
        <taxon>Ktedonobacterales</taxon>
        <taxon>Dictyobacteraceae</taxon>
        <taxon>Tengunoibacter</taxon>
    </lineage>
</organism>
<dbReference type="NCBIfam" id="TIGR00492">
    <property type="entry name" value="alr"/>
    <property type="match status" value="1"/>
</dbReference>
<dbReference type="Gene3D" id="2.40.37.10">
    <property type="entry name" value="Lyase, Ornithine Decarboxylase, Chain A, domain 1"/>
    <property type="match status" value="1"/>
</dbReference>
<comment type="function">
    <text evidence="6">Involved in cell wall formation. Catalyzes the final step in the synthesis of UDP-N-acetylmuramoyl-pentapeptide, the precursor of murein.</text>
</comment>
<gene>
    <name evidence="6" type="primary">murF</name>
    <name evidence="10" type="ORF">KTT_12120</name>
</gene>
<dbReference type="EC" id="6.3.2.10" evidence="6"/>
<evidence type="ECO:0000256" key="1">
    <source>
        <dbReference type="ARBA" id="ARBA00000316"/>
    </source>
</evidence>
<dbReference type="UniPathway" id="UPA00219"/>
<dbReference type="RefSeq" id="WP_161975302.1">
    <property type="nucleotide sequence ID" value="NZ_BIFR01000001.1"/>
</dbReference>
<dbReference type="InterPro" id="IPR004101">
    <property type="entry name" value="Mur_ligase_C"/>
</dbReference>
<comment type="pathway">
    <text evidence="6">Cell wall biogenesis; peptidoglycan biosynthesis.</text>
</comment>
<dbReference type="InterPro" id="IPR036565">
    <property type="entry name" value="Mur-like_cat_sf"/>
</dbReference>
<dbReference type="GO" id="GO:0008766">
    <property type="term" value="F:UDP-N-acetylmuramoylalanyl-D-glutamyl-2,6-diaminopimelate-D-alanyl-D-alanine ligase activity"/>
    <property type="evidence" value="ECO:0007669"/>
    <property type="project" value="RHEA"/>
</dbReference>
<comment type="function">
    <text evidence="5">Catalyzes the interconversion of L-alanine and D-alanine. May also act on other amino acids.</text>
</comment>
<keyword evidence="6" id="KW-0961">Cell wall biogenesis/degradation</keyword>
<dbReference type="GO" id="GO:0008784">
    <property type="term" value="F:alanine racemase activity"/>
    <property type="evidence" value="ECO:0007669"/>
    <property type="project" value="UniProtKB-UniRule"/>
</dbReference>
<dbReference type="FunFam" id="2.40.37.10:FF:000006">
    <property type="entry name" value="Alanine racemase"/>
    <property type="match status" value="1"/>
</dbReference>
<feature type="binding site" evidence="6">
    <location>
        <begin position="120"/>
        <end position="126"/>
    </location>
    <ligand>
        <name>ATP</name>
        <dbReference type="ChEBI" id="CHEBI:30616"/>
    </ligand>
</feature>
<sequence>MIYLDHLLQATRGALQNAGTATQFTGFSHDSRQLEPGELFVAVRGERGNGHDYLLDALRKGAGGLLLEARTFSQLSEQMLTTLQTSDCALVVVEDTRLALQAYAQFILARWKPTVIAVTGSVGKTSTKEAIASVLSTRYPTFRSWQNYNDLLGIPLSLGRLEEQHRYAVLELGCDHPGEITELCHLVQPQMGVLTNIQPVQLQYFGSLDQLANELGTLLTALPKDGYCFYNHQDLLLQSMVNTYPPQQQTHLQPFVSLPSHPEVPVQIRLRQLDWDGLKFQVAEDDQELSLETIELSSHLLGRHASATMLAAYQVAIRCGFTPEEASLAIQLLQPLVGRLSPLPGLQGARLLDDTHNASPASLIAGLETLKALTPAQGGGRIAVLGDMLNLGAYEEEAHRVVGTVAAECVDYLIVRGELADILATSALQAGLDSERIIFTSSHEDAAQAVRNLLDNLPTGVEAVVLIKGSEETRMERVTEMLLARPWEASECLVRQTPGWKKTIFRHADRPTWVEIDLNAIGNNTHHLQALVGPHVQILISLKADAYGHGAVKVARTALHNGARMLGVATVTEAIPLREANITAPILVFGYVPLWQMREAIRLGVTITLYSSEAAQALSHAAQELDKTVRVHVKVDTGMGRLGIRWEQSEEIIALVREITALPGLELEGLYTHFAQADASDQSYSLMQLARFQQILALLEEQSLRPPIVHAANSAATLSLTAAHFDLVRPGIAIYGLDPSPEVRVPSEFRPALSFRTQVSQVKWIPAGEGISYGSTYWTTRPTKIAVLPVGYADGFRRGPQNWGYVLIHGQEAPILGRVCMDQCMIDVTDIPHVRVGDEVVLIGRQGEATLTAEKVAERLGTINYEVVAELLARVPRVD</sequence>
<dbReference type="GO" id="GO:0071555">
    <property type="term" value="P:cell wall organization"/>
    <property type="evidence" value="ECO:0007669"/>
    <property type="project" value="UniProtKB-KW"/>
</dbReference>
<dbReference type="FunFam" id="3.20.20.10:FF:000002">
    <property type="entry name" value="Alanine racemase"/>
    <property type="match status" value="1"/>
</dbReference>
<keyword evidence="6" id="KW-0436">Ligase</keyword>
<comment type="similarity">
    <text evidence="5">Belongs to the alanine racemase family.</text>
</comment>
<dbReference type="Pfam" id="PF08245">
    <property type="entry name" value="Mur_ligase_M"/>
    <property type="match status" value="1"/>
</dbReference>
<evidence type="ECO:0000256" key="8">
    <source>
        <dbReference type="PIRSR" id="PIRSR600821-52"/>
    </source>
</evidence>
<evidence type="ECO:0000313" key="10">
    <source>
        <dbReference type="EMBL" id="GCE11353.1"/>
    </source>
</evidence>